<evidence type="ECO:0000259" key="2">
    <source>
        <dbReference type="Pfam" id="PF17517"/>
    </source>
</evidence>
<organism evidence="4 5">
    <name type="scientific">Marnyiella aurantia</name>
    <dbReference type="NCBI Taxonomy" id="2758037"/>
    <lineage>
        <taxon>Bacteria</taxon>
        <taxon>Pseudomonadati</taxon>
        <taxon>Bacteroidota</taxon>
        <taxon>Flavobacteriia</taxon>
        <taxon>Flavobacteriales</taxon>
        <taxon>Weeksellaceae</taxon>
        <taxon>Marnyiella</taxon>
    </lineage>
</organism>
<evidence type="ECO:0000313" key="3">
    <source>
        <dbReference type="EMBL" id="MBA5247767.1"/>
    </source>
</evidence>
<protein>
    <submittedName>
        <fullName evidence="4">Gliding motility-associated C-terminal domain-containing protein</fullName>
    </submittedName>
</protein>
<feature type="chain" id="PRO_5044656379" evidence="1">
    <location>
        <begin position="21"/>
        <end position="1029"/>
    </location>
</feature>
<reference evidence="3" key="3">
    <citation type="submission" date="2020-07" db="EMBL/GenBank/DDBJ databases">
        <authorList>
            <person name="Yang C."/>
        </authorList>
    </citation>
    <scope>NUCLEOTIDE SEQUENCE</scope>
    <source>
        <strain evidence="3">Cx-624</strain>
    </source>
</reference>
<feature type="signal peptide" evidence="1">
    <location>
        <begin position="1"/>
        <end position="20"/>
    </location>
</feature>
<proteinExistence type="predicted"/>
<dbReference type="EMBL" id="CP059472">
    <property type="protein sequence ID" value="QMS97349.1"/>
    <property type="molecule type" value="Genomic_DNA"/>
</dbReference>
<evidence type="ECO:0000313" key="4">
    <source>
        <dbReference type="EMBL" id="QMS97349.1"/>
    </source>
</evidence>
<reference evidence="6" key="2">
    <citation type="submission" date="2020-07" db="EMBL/GenBank/DDBJ databases">
        <title>Flavobacterium sp. xlx-214.</title>
        <authorList>
            <person name="Yang C."/>
        </authorList>
    </citation>
    <scope>NUCLEOTIDE SEQUENCE [LARGE SCALE GENOMIC DNA]</scope>
    <source>
        <strain evidence="6">CX-624</strain>
    </source>
</reference>
<accession>A0A7D7R405</accession>
<gene>
    <name evidence="4" type="ORF">H1R16_06260</name>
    <name evidence="3" type="ORF">H2507_11365</name>
</gene>
<dbReference type="Pfam" id="PF17963">
    <property type="entry name" value="Big_9"/>
    <property type="match status" value="1"/>
</dbReference>
<dbReference type="Proteomes" id="UP000539710">
    <property type="component" value="Unassembled WGS sequence"/>
</dbReference>
<dbReference type="KEGG" id="cbau:H1R16_06260"/>
<name>A0A7D7R405_9FLAO</name>
<dbReference type="InterPro" id="IPR035234">
    <property type="entry name" value="IgGFc-bd_N"/>
</dbReference>
<sequence length="1029" mass="110998">MKKHLLILVLMFVTASSLWAQRDTEHWFAPMRDRASSTTSVQTLFLSTDSVTPFPVNIYNNNAVIGTVTISKGNPGTFIVPRTAIIATSDGECMTTSTKGLYLQGTSPFYASLRMYISSHGEFIASKGKAGIGTQFRAVVTPNNYVTSITNFVTSVLATVDNTTITINGYQPAVQFAGGATGATLPSINITLNKGQSYIVEGPGTVAGNANAFSGALISSDKPISVMNGNMNGNYALGSFGGSDIIMDQSVPIERLGKTFVIIKGNANIGTNMEGALITATEDQTDIFLNGSPTAAATINAGQTFRVMDTNYIDQGSGHYNLYISTTKNVYVYQLIGGRPTDNATEGWNYIPPLSCYLPRKIDEIGMVNSITPTNNSTNLSNWLLKLNILTEAGATVTINGTPPPAGSGPFTVTGTTNWVTYSVPNPTGNITINSNKAVTAGVTGGYSSAGFGGYFAGFSSVPAIVKETGDCIPGIILAVDDIYTTYQWFLNGNPIAGANTFQYTPTMPGVYTCTVSIPGCAPVTTPPYEVFPCPTNTTQTVNVCGGRQFTVAFSNSTQPLDLSSITITTQPAHGTVTVNNLTGTINYVPAVGYLGPDTFTYEFQSTVPTFFDSEIVTVNINVVLLETDDDTLTACPYNGVATYDLTTADVSDYPLATFNYYPTLTDAQNGTNEILTPAAYVSAAGSVFVKVTTPEGCVDYSKITLLFYAQPQVNDAVMQSCFIPLAPTTAIFDLTTANVGGGPGAVKNYFTSLADAENNTNEIQNPFVYNSTNNVVYVRVYNNNGCYSIAKITLNVIPPTYSTVLEDKIICIEDRTTLDAGPGFDAYEWSTGATTQSISNVTVGEYWVILTKNGCETTQTVKVTKVPEVVITNIDITNNTVTLAVKGGEQPYQYSADGINWQDSNVFTEVPRGQNIFFVKDSYNCEPVTVEITVPNLINVITPNEDGVNDYIDYSALRYKQNLTFSVYDRYGNRVHLADKNNFYRWDGRFASKKVITGTYWYHITWNEPDGTQAPVMYKGWILVKNRE</sequence>
<feature type="domain" description="IgGFc-binding protein N-terminal" evidence="2">
    <location>
        <begin position="130"/>
        <end position="445"/>
    </location>
</feature>
<dbReference type="Pfam" id="PF17517">
    <property type="entry name" value="IgGFc_binding"/>
    <property type="match status" value="1"/>
</dbReference>
<dbReference type="RefSeq" id="WP_181887867.1">
    <property type="nucleotide sequence ID" value="NZ_CP059472.1"/>
</dbReference>
<dbReference type="EMBL" id="JACEUX010000004">
    <property type="protein sequence ID" value="MBA5247767.1"/>
    <property type="molecule type" value="Genomic_DNA"/>
</dbReference>
<dbReference type="Gene3D" id="2.60.40.3440">
    <property type="match status" value="1"/>
</dbReference>
<evidence type="ECO:0000313" key="6">
    <source>
        <dbReference type="Proteomes" id="UP000539710"/>
    </source>
</evidence>
<dbReference type="AlphaFoldDB" id="A0A7D7R405"/>
<keyword evidence="6" id="KW-1185">Reference proteome</keyword>
<evidence type="ECO:0000313" key="5">
    <source>
        <dbReference type="Proteomes" id="UP000515349"/>
    </source>
</evidence>
<reference evidence="4 5" key="1">
    <citation type="submission" date="2020-07" db="EMBL/GenBank/DDBJ databases">
        <title>Chryseobacterium sp.cx-624.</title>
        <authorList>
            <person name="Yang C."/>
        </authorList>
    </citation>
    <scope>NUCLEOTIDE SEQUENCE [LARGE SCALE GENOMIC DNA]</scope>
    <source>
        <strain evidence="5">cx-624</strain>
        <strain evidence="4">Cx-624</strain>
    </source>
</reference>
<dbReference type="InterPro" id="IPR026341">
    <property type="entry name" value="T9SS_type_B"/>
</dbReference>
<evidence type="ECO:0000256" key="1">
    <source>
        <dbReference type="SAM" id="SignalP"/>
    </source>
</evidence>
<keyword evidence="1" id="KW-0732">Signal</keyword>
<dbReference type="NCBIfam" id="TIGR04131">
    <property type="entry name" value="Bac_Flav_CTERM"/>
    <property type="match status" value="1"/>
</dbReference>
<dbReference type="Pfam" id="PF13585">
    <property type="entry name" value="CHU_C"/>
    <property type="match status" value="1"/>
</dbReference>
<dbReference type="Proteomes" id="UP000515349">
    <property type="component" value="Chromosome"/>
</dbReference>